<dbReference type="AlphaFoldDB" id="A0A1I3ICI2"/>
<organism evidence="2 3">
    <name type="scientific">Jannaschia pohangensis</name>
    <dbReference type="NCBI Taxonomy" id="390807"/>
    <lineage>
        <taxon>Bacteria</taxon>
        <taxon>Pseudomonadati</taxon>
        <taxon>Pseudomonadota</taxon>
        <taxon>Alphaproteobacteria</taxon>
        <taxon>Rhodobacterales</taxon>
        <taxon>Roseobacteraceae</taxon>
        <taxon>Jannaschia</taxon>
    </lineage>
</organism>
<evidence type="ECO:0000256" key="1">
    <source>
        <dbReference type="SAM" id="MobiDB-lite"/>
    </source>
</evidence>
<sequence length="280" mass="29967">MPSSDRFAGRVVAISVSLAVALGVMGGARADAVSDALLRAVSERYEAEKAWRVAYADLEAHRAEGPWPEPLVTTGIALATAGITIGGSLLRLATVPAEVSLAVFAPELLHSVIVLETTGADGPLIETVTYNVILPQVGGAKMAADFAMGALARDRAYRARDAARERVLRAAAEAALDRLERAGVDAEMIGDEYVQERYRMERAEREAFLESQRNWWGNWALSQAARGAMTRADERRSGADQGRTATGASTPEPDRPVKVPPPPPPVPPQPPMQPVSRPLD</sequence>
<name>A0A1I3ICI2_9RHOB</name>
<proteinExistence type="predicted"/>
<evidence type="ECO:0000313" key="3">
    <source>
        <dbReference type="Proteomes" id="UP000199110"/>
    </source>
</evidence>
<gene>
    <name evidence="2" type="ORF">SAMN04488095_0905</name>
</gene>
<dbReference type="Proteomes" id="UP000199110">
    <property type="component" value="Unassembled WGS sequence"/>
</dbReference>
<accession>A0A1I3ICI2</accession>
<feature type="region of interest" description="Disordered" evidence="1">
    <location>
        <begin position="227"/>
        <end position="280"/>
    </location>
</feature>
<dbReference type="RefSeq" id="WP_139212235.1">
    <property type="nucleotide sequence ID" value="NZ_FORA01000001.1"/>
</dbReference>
<evidence type="ECO:0000313" key="2">
    <source>
        <dbReference type="EMBL" id="SFI45580.1"/>
    </source>
</evidence>
<reference evidence="2 3" key="1">
    <citation type="submission" date="2016-10" db="EMBL/GenBank/DDBJ databases">
        <authorList>
            <person name="de Groot N.N."/>
        </authorList>
    </citation>
    <scope>NUCLEOTIDE SEQUENCE [LARGE SCALE GENOMIC DNA]</scope>
    <source>
        <strain evidence="2 3">DSM 19073</strain>
    </source>
</reference>
<feature type="compositionally biased region" description="Pro residues" evidence="1">
    <location>
        <begin position="258"/>
        <end position="273"/>
    </location>
</feature>
<protein>
    <submittedName>
        <fullName evidence="2">Uncharacterized protein</fullName>
    </submittedName>
</protein>
<keyword evidence="3" id="KW-1185">Reference proteome</keyword>
<dbReference type="EMBL" id="FORA01000001">
    <property type="protein sequence ID" value="SFI45580.1"/>
    <property type="molecule type" value="Genomic_DNA"/>
</dbReference>